<keyword evidence="1" id="KW-0812">Transmembrane</keyword>
<name>A0AAW1RG27_9CHLO</name>
<protein>
    <recommendedName>
        <fullName evidence="4">Ycf49-like protein</fullName>
    </recommendedName>
</protein>
<feature type="transmembrane region" description="Helical" evidence="1">
    <location>
        <begin position="85"/>
        <end position="105"/>
    </location>
</feature>
<keyword evidence="3" id="KW-1185">Reference proteome</keyword>
<evidence type="ECO:0000313" key="3">
    <source>
        <dbReference type="Proteomes" id="UP001445335"/>
    </source>
</evidence>
<evidence type="ECO:0000313" key="2">
    <source>
        <dbReference type="EMBL" id="KAK9832506.1"/>
    </source>
</evidence>
<accession>A0AAW1RG27</accession>
<dbReference type="AlphaFoldDB" id="A0AAW1RG27"/>
<dbReference type="Proteomes" id="UP001445335">
    <property type="component" value="Unassembled WGS sequence"/>
</dbReference>
<proteinExistence type="predicted"/>
<dbReference type="Pfam" id="PF10693">
    <property type="entry name" value="DUF2499"/>
    <property type="match status" value="1"/>
</dbReference>
<evidence type="ECO:0008006" key="4">
    <source>
        <dbReference type="Google" id="ProtNLM"/>
    </source>
</evidence>
<evidence type="ECO:0000256" key="1">
    <source>
        <dbReference type="SAM" id="Phobius"/>
    </source>
</evidence>
<dbReference type="PANTHER" id="PTHR33833:SF3">
    <property type="entry name" value="YCF49-LIKE PROTEIN"/>
    <property type="match status" value="1"/>
</dbReference>
<organism evidence="2 3">
    <name type="scientific">Elliptochloris bilobata</name>
    <dbReference type="NCBI Taxonomy" id="381761"/>
    <lineage>
        <taxon>Eukaryota</taxon>
        <taxon>Viridiplantae</taxon>
        <taxon>Chlorophyta</taxon>
        <taxon>core chlorophytes</taxon>
        <taxon>Trebouxiophyceae</taxon>
        <taxon>Trebouxiophyceae incertae sedis</taxon>
        <taxon>Elliptochloris clade</taxon>
        <taxon>Elliptochloris</taxon>
    </lineage>
</organism>
<feature type="transmembrane region" description="Helical" evidence="1">
    <location>
        <begin position="53"/>
        <end position="73"/>
    </location>
</feature>
<feature type="transmembrane region" description="Helical" evidence="1">
    <location>
        <begin position="21"/>
        <end position="41"/>
    </location>
</feature>
<dbReference type="PANTHER" id="PTHR33833">
    <property type="entry name" value="NUCLEOLAR-LIKE PROTEIN-RELATED"/>
    <property type="match status" value="1"/>
</dbReference>
<keyword evidence="1" id="KW-0472">Membrane</keyword>
<comment type="caution">
    <text evidence="2">The sequence shown here is derived from an EMBL/GenBank/DDBJ whole genome shotgun (WGS) entry which is preliminary data.</text>
</comment>
<dbReference type="InterPro" id="IPR019634">
    <property type="entry name" value="Uncharacterised_Ycf49"/>
</dbReference>
<gene>
    <name evidence="2" type="ORF">WJX81_003045</name>
</gene>
<sequence>MEPATAALHAEPANALSLPTWAIHVSSTVEWGVAMYLVWRYAGVTGNERWKGLTWGMMPLFGGALAACIYHFFYNSPSLDALVALQAGLTFLGNTTCAVAAYRIFKSSRAGAGSL</sequence>
<keyword evidence="1" id="KW-1133">Transmembrane helix</keyword>
<dbReference type="EMBL" id="JALJOU010000041">
    <property type="protein sequence ID" value="KAK9832506.1"/>
    <property type="molecule type" value="Genomic_DNA"/>
</dbReference>
<reference evidence="2 3" key="1">
    <citation type="journal article" date="2024" name="Nat. Commun.">
        <title>Phylogenomics reveals the evolutionary origins of lichenization in chlorophyte algae.</title>
        <authorList>
            <person name="Puginier C."/>
            <person name="Libourel C."/>
            <person name="Otte J."/>
            <person name="Skaloud P."/>
            <person name="Haon M."/>
            <person name="Grisel S."/>
            <person name="Petersen M."/>
            <person name="Berrin J.G."/>
            <person name="Delaux P.M."/>
            <person name="Dal Grande F."/>
            <person name="Keller J."/>
        </authorList>
    </citation>
    <scope>NUCLEOTIDE SEQUENCE [LARGE SCALE GENOMIC DNA]</scope>
    <source>
        <strain evidence="2 3">SAG 245.80</strain>
    </source>
</reference>